<gene>
    <name evidence="2" type="ORF">UFOPK3342_00107</name>
</gene>
<organism evidence="2">
    <name type="scientific">freshwater metagenome</name>
    <dbReference type="NCBI Taxonomy" id="449393"/>
    <lineage>
        <taxon>unclassified sequences</taxon>
        <taxon>metagenomes</taxon>
        <taxon>ecological metagenomes</taxon>
    </lineage>
</organism>
<name>A0A6J7CFZ5_9ZZZZ</name>
<proteinExistence type="predicted"/>
<protein>
    <submittedName>
        <fullName evidence="2">Unannotated protein</fullName>
    </submittedName>
</protein>
<dbReference type="AlphaFoldDB" id="A0A6J7CFZ5"/>
<reference evidence="2" key="1">
    <citation type="submission" date="2020-05" db="EMBL/GenBank/DDBJ databases">
        <authorList>
            <person name="Chiriac C."/>
            <person name="Salcher M."/>
            <person name="Ghai R."/>
            <person name="Kavagutti S V."/>
        </authorList>
    </citation>
    <scope>NUCLEOTIDE SEQUENCE</scope>
</reference>
<sequence length="282" mass="31248">MAEKRKFLNWVGFKSDDENQPSSFERIRELESQLVELRSRRDINGLSKQEFEILATETAMAMIRSAQARESKANSTASRMVAETNRITKGEIEAADAKVRSILSAAEARSRKYLQTAEEEAGALLAQAESEAEAVIETKRREIASLAIAARREGEKIIANATSEVANYRSWLSGVVSEAERLYKVQTQSLDTAQNAIHLSRERLESAFIKLAELQKNVLENLNSDDTIINSGPIRIASERTKVAISAPKKTTKKNVSNAKKSTKAIKKPVKKVASKKSAARK</sequence>
<feature type="region of interest" description="Disordered" evidence="1">
    <location>
        <begin position="246"/>
        <end position="282"/>
    </location>
</feature>
<evidence type="ECO:0000313" key="2">
    <source>
        <dbReference type="EMBL" id="CAB4855854.1"/>
    </source>
</evidence>
<feature type="compositionally biased region" description="Basic residues" evidence="1">
    <location>
        <begin position="261"/>
        <end position="282"/>
    </location>
</feature>
<evidence type="ECO:0000256" key="1">
    <source>
        <dbReference type="SAM" id="MobiDB-lite"/>
    </source>
</evidence>
<dbReference type="EMBL" id="CAFBLH010000002">
    <property type="protein sequence ID" value="CAB4855854.1"/>
    <property type="molecule type" value="Genomic_DNA"/>
</dbReference>
<accession>A0A6J7CFZ5</accession>